<organism evidence="2 3">
    <name type="scientific">Bremia lactucae</name>
    <name type="common">Lettuce downy mildew</name>
    <dbReference type="NCBI Taxonomy" id="4779"/>
    <lineage>
        <taxon>Eukaryota</taxon>
        <taxon>Sar</taxon>
        <taxon>Stramenopiles</taxon>
        <taxon>Oomycota</taxon>
        <taxon>Peronosporomycetes</taxon>
        <taxon>Peronosporales</taxon>
        <taxon>Peronosporaceae</taxon>
        <taxon>Bremia</taxon>
    </lineage>
</organism>
<gene>
    <name evidence="2" type="ORF">CCR75_004244</name>
</gene>
<accession>A0A976FQI9</accession>
<evidence type="ECO:0000313" key="2">
    <source>
        <dbReference type="EMBL" id="TDH70719.1"/>
    </source>
</evidence>
<evidence type="ECO:0000313" key="3">
    <source>
        <dbReference type="Proteomes" id="UP000294530"/>
    </source>
</evidence>
<dbReference type="EMBL" id="SHOA02000001">
    <property type="protein sequence ID" value="TDH70719.1"/>
    <property type="molecule type" value="Genomic_DNA"/>
</dbReference>
<evidence type="ECO:0000256" key="1">
    <source>
        <dbReference type="SAM" id="MobiDB-lite"/>
    </source>
</evidence>
<name>A0A976FQI9_BRELC</name>
<dbReference type="KEGG" id="blac:94348002"/>
<sequence length="68" mass="7761">MDGYFDKAFTPVDDEEGDGEPITKANKLELFDKDLEGLHLNPYRFDQALERTAKGLSFRQTASITKQH</sequence>
<feature type="region of interest" description="Disordered" evidence="1">
    <location>
        <begin position="1"/>
        <end position="23"/>
    </location>
</feature>
<proteinExistence type="predicted"/>
<keyword evidence="3" id="KW-1185">Reference proteome</keyword>
<dbReference type="Proteomes" id="UP000294530">
    <property type="component" value="Unassembled WGS sequence"/>
</dbReference>
<dbReference type="AlphaFoldDB" id="A0A976FQI9"/>
<reference evidence="2 3" key="1">
    <citation type="journal article" date="2021" name="Genome Biol.">
        <title>AFLAP: assembly-free linkage analysis pipeline using k-mers from genome sequencing data.</title>
        <authorList>
            <person name="Fletcher K."/>
            <person name="Zhang L."/>
            <person name="Gil J."/>
            <person name="Han R."/>
            <person name="Cavanaugh K."/>
            <person name="Michelmore R."/>
        </authorList>
    </citation>
    <scope>NUCLEOTIDE SEQUENCE [LARGE SCALE GENOMIC DNA]</scope>
    <source>
        <strain evidence="2 3">SF5</strain>
    </source>
</reference>
<protein>
    <submittedName>
        <fullName evidence="2">Uncharacterized protein</fullName>
    </submittedName>
</protein>
<dbReference type="GeneID" id="94348002"/>
<comment type="caution">
    <text evidence="2">The sequence shown here is derived from an EMBL/GenBank/DDBJ whole genome shotgun (WGS) entry which is preliminary data.</text>
</comment>
<dbReference type="RefSeq" id="XP_067820218.1">
    <property type="nucleotide sequence ID" value="XM_067962331.1"/>
</dbReference>